<feature type="binding site" evidence="3">
    <location>
        <position position="156"/>
    </location>
    <ligand>
        <name>Mg(2+)</name>
        <dbReference type="ChEBI" id="CHEBI:18420"/>
        <label>1</label>
    </ligand>
</feature>
<gene>
    <name evidence="4" type="ORF">I7412_30475</name>
</gene>
<feature type="binding site" evidence="3">
    <location>
        <position position="157"/>
    </location>
    <ligand>
        <name>Mg(2+)</name>
        <dbReference type="ChEBI" id="CHEBI:18420"/>
        <label>1</label>
    </ligand>
</feature>
<keyword evidence="3" id="KW-0479">Metal-binding</keyword>
<feature type="binding site" evidence="3">
    <location>
        <position position="403"/>
    </location>
    <ligand>
        <name>Mg(2+)</name>
        <dbReference type="ChEBI" id="CHEBI:18420"/>
        <label>1</label>
    </ligand>
</feature>
<reference evidence="4" key="1">
    <citation type="submission" date="2020-12" db="EMBL/GenBank/DDBJ databases">
        <title>Genomic characterization of non-nitrogen-fixing Frankia strains.</title>
        <authorList>
            <person name="Carlos-Shanley C."/>
            <person name="Guerra T."/>
            <person name="Hahn D."/>
        </authorList>
    </citation>
    <scope>NUCLEOTIDE SEQUENCE</scope>
    <source>
        <strain evidence="4">CN6</strain>
    </source>
</reference>
<accession>A0A937UUQ3</accession>
<feature type="binding site" evidence="3">
    <location>
        <position position="402"/>
    </location>
    <ligand>
        <name>Mg(2+)</name>
        <dbReference type="ChEBI" id="CHEBI:18420"/>
        <label>1</label>
    </ligand>
</feature>
<name>A0A937UUQ3_9ACTN</name>
<dbReference type="Proteomes" id="UP000604475">
    <property type="component" value="Unassembled WGS sequence"/>
</dbReference>
<proteinExistence type="inferred from homology"/>
<evidence type="ECO:0000313" key="5">
    <source>
        <dbReference type="Proteomes" id="UP000604475"/>
    </source>
</evidence>
<comment type="cofactor">
    <cofactor evidence="3">
        <name>Mg(2+)</name>
        <dbReference type="ChEBI" id="CHEBI:18420"/>
    </cofactor>
    <text evidence="3">Binds 2 magnesium ions per subunit.</text>
</comment>
<evidence type="ECO:0000313" key="4">
    <source>
        <dbReference type="EMBL" id="MBL7631411.1"/>
    </source>
</evidence>
<dbReference type="RefSeq" id="WP_203005875.1">
    <property type="nucleotide sequence ID" value="NZ_JADWYU010000215.1"/>
</dbReference>
<dbReference type="SUPFAM" id="SSF101478">
    <property type="entry name" value="ADP-ribosylglycohydrolase"/>
    <property type="match status" value="1"/>
</dbReference>
<dbReference type="InterPro" id="IPR050792">
    <property type="entry name" value="ADP-ribosylglycohydrolase"/>
</dbReference>
<evidence type="ECO:0000256" key="2">
    <source>
        <dbReference type="ARBA" id="ARBA00022801"/>
    </source>
</evidence>
<comment type="similarity">
    <text evidence="1">Belongs to the ADP-ribosylglycohydrolase family.</text>
</comment>
<dbReference type="GO" id="GO:0046872">
    <property type="term" value="F:metal ion binding"/>
    <property type="evidence" value="ECO:0007669"/>
    <property type="project" value="UniProtKB-KW"/>
</dbReference>
<keyword evidence="5" id="KW-1185">Reference proteome</keyword>
<dbReference type="InterPro" id="IPR036705">
    <property type="entry name" value="Ribosyl_crysJ1_sf"/>
</dbReference>
<sequence>MDVAARQGSSARLASGVAIPSAVFVAGLAATFPARPAHARRRTGRRRRGPPTRLRARRGLDSVEAQERWSGCLPLDHGAWPVVGSRRPTSPVIVEGESLVLSYRDRVRGCLLGGALGDALGAGIEFHALEEIRRAHGPAGVTGLTDAYGVFAPITDDTQMTLFTAEGLIRASVRGRSRGICHPPSVLWQAYQRWLVTQRQSKPPAEVSGWLAAQPVLYARRAPGNACLSGLAQPKMGTPDNPANPDSKGCGAVMRSAPFGLLRREPEDAWSLAVECAVLTHGHPSGYLAAGAFAWVVAQVLDGASVLEGARSALRRVEEEPRGGEVAAALRAALDAAGGAAADESRADVGAAPDLLARRVAGLGEGWVAEEALAIAVFCAVAAADDPAAALLAAVNHSGDSDSTGAICGNLVGAAVGEPGLPAEWVEELEGYDVVREVADDLVREITGSAEVADRWGGATTEWAARYPGG</sequence>
<dbReference type="GO" id="GO:0016787">
    <property type="term" value="F:hydrolase activity"/>
    <property type="evidence" value="ECO:0007669"/>
    <property type="project" value="UniProtKB-KW"/>
</dbReference>
<feature type="binding site" evidence="3">
    <location>
        <position position="400"/>
    </location>
    <ligand>
        <name>Mg(2+)</name>
        <dbReference type="ChEBI" id="CHEBI:18420"/>
        <label>1</label>
    </ligand>
</feature>
<evidence type="ECO:0000256" key="1">
    <source>
        <dbReference type="ARBA" id="ARBA00010702"/>
    </source>
</evidence>
<dbReference type="Pfam" id="PF03747">
    <property type="entry name" value="ADP_ribosyl_GH"/>
    <property type="match status" value="1"/>
</dbReference>
<dbReference type="Gene3D" id="1.10.4080.10">
    <property type="entry name" value="ADP-ribosylation/Crystallin J1"/>
    <property type="match status" value="1"/>
</dbReference>
<organism evidence="4 5">
    <name type="scientific">Frankia nepalensis</name>
    <dbReference type="NCBI Taxonomy" id="1836974"/>
    <lineage>
        <taxon>Bacteria</taxon>
        <taxon>Bacillati</taxon>
        <taxon>Actinomycetota</taxon>
        <taxon>Actinomycetes</taxon>
        <taxon>Frankiales</taxon>
        <taxon>Frankiaceae</taxon>
        <taxon>Frankia</taxon>
    </lineage>
</organism>
<keyword evidence="3" id="KW-0460">Magnesium</keyword>
<dbReference type="PANTHER" id="PTHR16222:SF24">
    <property type="entry name" value="ADP-RIBOSYLHYDROLASE ARH3"/>
    <property type="match status" value="1"/>
</dbReference>
<dbReference type="EMBL" id="JAEACQ010000270">
    <property type="protein sequence ID" value="MBL7631411.1"/>
    <property type="molecule type" value="Genomic_DNA"/>
</dbReference>
<dbReference type="InterPro" id="IPR005502">
    <property type="entry name" value="Ribosyl_crysJ1"/>
</dbReference>
<keyword evidence="2" id="KW-0378">Hydrolase</keyword>
<dbReference type="AlphaFoldDB" id="A0A937UUQ3"/>
<comment type="caution">
    <text evidence="4">The sequence shown here is derived from an EMBL/GenBank/DDBJ whole genome shotgun (WGS) entry which is preliminary data.</text>
</comment>
<evidence type="ECO:0000256" key="3">
    <source>
        <dbReference type="PIRSR" id="PIRSR605502-1"/>
    </source>
</evidence>
<feature type="binding site" evidence="3">
    <location>
        <position position="155"/>
    </location>
    <ligand>
        <name>Mg(2+)</name>
        <dbReference type="ChEBI" id="CHEBI:18420"/>
        <label>1</label>
    </ligand>
</feature>
<protein>
    <submittedName>
        <fullName evidence="4">ADP-ribosylglycohydrolase family protein</fullName>
    </submittedName>
</protein>
<dbReference type="PANTHER" id="PTHR16222">
    <property type="entry name" value="ADP-RIBOSYLGLYCOHYDROLASE"/>
    <property type="match status" value="1"/>
</dbReference>